<proteinExistence type="predicted"/>
<dbReference type="Proteomes" id="UP000245820">
    <property type="component" value="Chromosome"/>
</dbReference>
<protein>
    <recommendedName>
        <fullName evidence="3">Chitin-binding type-3 domain-containing protein</fullName>
    </recommendedName>
</protein>
<dbReference type="AlphaFoldDB" id="A0A2S2DFU0"/>
<gene>
    <name evidence="1" type="ORF">DIR46_07085</name>
</gene>
<dbReference type="EMBL" id="CP029343">
    <property type="protein sequence ID" value="AWL04220.1"/>
    <property type="molecule type" value="Genomic_DNA"/>
</dbReference>
<keyword evidence="2" id="KW-1185">Reference proteome</keyword>
<reference evidence="1 2" key="1">
    <citation type="submission" date="2018-05" db="EMBL/GenBank/DDBJ databases">
        <title>Complete genome sequence of Massilia oculi sp. nov. CCUG 43427T (=DSM 26321T), the type strain of M. oculi, and comparison with genome sequences of other Massilia strains.</title>
        <authorList>
            <person name="Zhu B."/>
        </authorList>
    </citation>
    <scope>NUCLEOTIDE SEQUENCE [LARGE SCALE GENOMIC DNA]</scope>
    <source>
        <strain evidence="1 2">CCUG 43427</strain>
    </source>
</reference>
<sequence length="347" mass="37919">MDIIEPVTLGDVSCTRATSAPYYDRNGVQQMAPPNTLRVTYDPADLSKAPYALLDAGEVIGAGAGLVYSNVPIAEQTYSSAATYAKDALVYDPASHNVYQSLIASNTGKALTDTSAWTPRGAVNRWAMLDQYNNTQTSHPEEIIIVVSPQVISQGFYIGNVDAAEVRVSVVDLSKGLVYREEQSLKVSTSGSSFFNWCFKRIRRKTWAVSLKLPPYARALVTIAIRKPGGVPKCGMCAIGPTADLGKTLMTLGAEIKDFSDTSFNFDGTSKTQYRNWAKRITADVMVDASQVDAVYELMADYRQKPIVWVGSQNYGLAIAYGRYSSLKPVVKGKTRWDMSLQIEGTV</sequence>
<organism evidence="1 2">
    <name type="scientific">Massilia oculi</name>
    <dbReference type="NCBI Taxonomy" id="945844"/>
    <lineage>
        <taxon>Bacteria</taxon>
        <taxon>Pseudomonadati</taxon>
        <taxon>Pseudomonadota</taxon>
        <taxon>Betaproteobacteria</taxon>
        <taxon>Burkholderiales</taxon>
        <taxon>Oxalobacteraceae</taxon>
        <taxon>Telluria group</taxon>
        <taxon>Massilia</taxon>
    </lineage>
</organism>
<dbReference type="RefSeq" id="WP_109344606.1">
    <property type="nucleotide sequence ID" value="NZ_CP029343.1"/>
</dbReference>
<accession>A0A2S2DFU0</accession>
<evidence type="ECO:0000313" key="1">
    <source>
        <dbReference type="EMBL" id="AWL04220.1"/>
    </source>
</evidence>
<evidence type="ECO:0000313" key="2">
    <source>
        <dbReference type="Proteomes" id="UP000245820"/>
    </source>
</evidence>
<dbReference type="KEGG" id="mtim:DIR46_07085"/>
<dbReference type="OrthoDB" id="6992011at2"/>
<evidence type="ECO:0008006" key="3">
    <source>
        <dbReference type="Google" id="ProtNLM"/>
    </source>
</evidence>
<name>A0A2S2DFU0_9BURK</name>